<feature type="signal peptide" evidence="1">
    <location>
        <begin position="1"/>
        <end position="26"/>
    </location>
</feature>
<name>A0A7U4LFJ6_9SPHN</name>
<gene>
    <name evidence="2" type="ORF">TS85_11130</name>
</gene>
<evidence type="ECO:0000313" key="3">
    <source>
        <dbReference type="Proteomes" id="UP000032300"/>
    </source>
</evidence>
<accession>A0A7U4LFJ6</accession>
<dbReference type="EMBL" id="CP010836">
    <property type="protein sequence ID" value="AJP72224.1"/>
    <property type="molecule type" value="Genomic_DNA"/>
</dbReference>
<protein>
    <submittedName>
        <fullName evidence="2">Uncharacterized protein</fullName>
    </submittedName>
</protein>
<evidence type="ECO:0000256" key="1">
    <source>
        <dbReference type="SAM" id="SignalP"/>
    </source>
</evidence>
<evidence type="ECO:0000313" key="2">
    <source>
        <dbReference type="EMBL" id="AJP72224.1"/>
    </source>
</evidence>
<dbReference type="AlphaFoldDB" id="A0A7U4LFJ6"/>
<reference evidence="2 3" key="1">
    <citation type="journal article" date="2015" name="Int. J. Syst. Evol. Microbiol.">
        <title>Sphingomonas hengshuiensis sp. nov., isolated from lake wetland.</title>
        <authorList>
            <person name="Wei S."/>
            <person name="Wang T."/>
            <person name="Liu H."/>
            <person name="Zhang C."/>
            <person name="Guo J."/>
            <person name="Wang Q."/>
            <person name="Liang K."/>
            <person name="Zhang Z."/>
        </authorList>
    </citation>
    <scope>NUCLEOTIDE SEQUENCE [LARGE SCALE GENOMIC DNA]</scope>
    <source>
        <strain evidence="2 3">WHSC-8</strain>
    </source>
</reference>
<reference evidence="2 3" key="2">
    <citation type="submission" date="2015-02" db="EMBL/GenBank/DDBJ databases">
        <title>The complete genome of Sphingomonas hengshuiensis sp. WHSC-8 isolated from soil of Hengshui Lake.</title>
        <authorList>
            <person name="Wei S."/>
            <person name="Guo J."/>
            <person name="Su C."/>
            <person name="Wu R."/>
            <person name="Zhang Z."/>
            <person name="Liang K."/>
            <person name="Li H."/>
            <person name="Wang T."/>
            <person name="Liu H."/>
            <person name="Zhang C."/>
            <person name="Li Z."/>
            <person name="Wang Q."/>
            <person name="Meng J."/>
        </authorList>
    </citation>
    <scope>NUCLEOTIDE SEQUENCE [LARGE SCALE GENOMIC DNA]</scope>
    <source>
        <strain evidence="2 3">WHSC-8</strain>
    </source>
</reference>
<proteinExistence type="predicted"/>
<dbReference type="KEGG" id="sphi:TS85_11130"/>
<organism evidence="2 3">
    <name type="scientific">Sphingomonas hengshuiensis</name>
    <dbReference type="NCBI Taxonomy" id="1609977"/>
    <lineage>
        <taxon>Bacteria</taxon>
        <taxon>Pseudomonadati</taxon>
        <taxon>Pseudomonadota</taxon>
        <taxon>Alphaproteobacteria</taxon>
        <taxon>Sphingomonadales</taxon>
        <taxon>Sphingomonadaceae</taxon>
        <taxon>Sphingomonas</taxon>
    </lineage>
</organism>
<keyword evidence="3" id="KW-1185">Reference proteome</keyword>
<keyword evidence="1" id="KW-0732">Signal</keyword>
<dbReference type="Proteomes" id="UP000032300">
    <property type="component" value="Chromosome"/>
</dbReference>
<sequence>MVRRGRLAALAITSALVPFLGAGAQASGGGGGGAGAEGLHLVPMEEITVPVVEFDRVTGALRFKLVLEAANAEAAAKVTTELPALRAATVAAALEFARLNVSGLRAVDVAQMDHDLTAAIHASAPGVSRVLIVEVGANRG</sequence>
<feature type="chain" id="PRO_5030817363" evidence="1">
    <location>
        <begin position="27"/>
        <end position="140"/>
    </location>
</feature>